<keyword evidence="3" id="KW-1185">Reference proteome</keyword>
<name>A0A378RPS2_MYROD</name>
<evidence type="ECO:0000313" key="2">
    <source>
        <dbReference type="EMBL" id="STZ27640.1"/>
    </source>
</evidence>
<dbReference type="Proteomes" id="UP000255024">
    <property type="component" value="Unassembled WGS sequence"/>
</dbReference>
<accession>A0A378RPS2</accession>
<keyword evidence="1" id="KW-1133">Transmembrane helix</keyword>
<dbReference type="EMBL" id="UGQL01000001">
    <property type="protein sequence ID" value="STZ27640.1"/>
    <property type="molecule type" value="Genomic_DNA"/>
</dbReference>
<evidence type="ECO:0000313" key="3">
    <source>
        <dbReference type="Proteomes" id="UP000255024"/>
    </source>
</evidence>
<proteinExistence type="predicted"/>
<keyword evidence="1" id="KW-0472">Membrane</keyword>
<reference evidence="2 3" key="1">
    <citation type="submission" date="2018-06" db="EMBL/GenBank/DDBJ databases">
        <authorList>
            <consortium name="Pathogen Informatics"/>
            <person name="Doyle S."/>
        </authorList>
    </citation>
    <scope>NUCLEOTIDE SEQUENCE [LARGE SCALE GENOMIC DNA]</scope>
    <source>
        <strain evidence="2 3">NCTC11179</strain>
    </source>
</reference>
<organism evidence="2 3">
    <name type="scientific">Myroides odoratus</name>
    <name type="common">Flavobacterium odoratum</name>
    <dbReference type="NCBI Taxonomy" id="256"/>
    <lineage>
        <taxon>Bacteria</taxon>
        <taxon>Pseudomonadati</taxon>
        <taxon>Bacteroidota</taxon>
        <taxon>Flavobacteriia</taxon>
        <taxon>Flavobacteriales</taxon>
        <taxon>Flavobacteriaceae</taxon>
        <taxon>Myroides</taxon>
    </lineage>
</organism>
<sequence>MLILTKLKSILKYYFFNILTFIYILLSIQFYMYLR</sequence>
<protein>
    <submittedName>
        <fullName evidence="2">Uncharacterized protein</fullName>
    </submittedName>
</protein>
<evidence type="ECO:0000256" key="1">
    <source>
        <dbReference type="SAM" id="Phobius"/>
    </source>
</evidence>
<gene>
    <name evidence="2" type="ORF">NCTC11179_01176</name>
</gene>
<keyword evidence="1" id="KW-0812">Transmembrane</keyword>
<feature type="transmembrane region" description="Helical" evidence="1">
    <location>
        <begin position="12"/>
        <end position="34"/>
    </location>
</feature>
<dbReference type="AlphaFoldDB" id="A0A378RPS2"/>